<evidence type="ECO:0000313" key="7">
    <source>
        <dbReference type="Proteomes" id="UP000643405"/>
    </source>
</evidence>
<dbReference type="Pfam" id="PF00296">
    <property type="entry name" value="Bac_luciferase"/>
    <property type="match status" value="1"/>
</dbReference>
<evidence type="ECO:0000256" key="1">
    <source>
        <dbReference type="ARBA" id="ARBA00022630"/>
    </source>
</evidence>
<keyword evidence="3" id="KW-0560">Oxidoreductase</keyword>
<comment type="caution">
    <text evidence="6">The sequence shown here is derived from an EMBL/GenBank/DDBJ whole genome shotgun (WGS) entry which is preliminary data.</text>
</comment>
<dbReference type="InterPro" id="IPR011251">
    <property type="entry name" value="Luciferase-like_dom"/>
</dbReference>
<evidence type="ECO:0000256" key="4">
    <source>
        <dbReference type="ARBA" id="ARBA00023033"/>
    </source>
</evidence>
<reference evidence="6" key="1">
    <citation type="submission" date="2020-09" db="EMBL/GenBank/DDBJ databases">
        <title>Genome seq and assembly of Tianweitania sp.</title>
        <authorList>
            <person name="Chhetri G."/>
        </authorList>
    </citation>
    <scope>NUCLEOTIDE SEQUENCE</scope>
    <source>
        <strain evidence="6">Rool2</strain>
    </source>
</reference>
<gene>
    <name evidence="6" type="ORF">ICI42_05285</name>
</gene>
<organism evidence="6 7">
    <name type="scientific">Oryzicola mucosus</name>
    <dbReference type="NCBI Taxonomy" id="2767425"/>
    <lineage>
        <taxon>Bacteria</taxon>
        <taxon>Pseudomonadati</taxon>
        <taxon>Pseudomonadota</taxon>
        <taxon>Alphaproteobacteria</taxon>
        <taxon>Hyphomicrobiales</taxon>
        <taxon>Phyllobacteriaceae</taxon>
        <taxon>Oryzicola</taxon>
    </lineage>
</organism>
<keyword evidence="7" id="KW-1185">Reference proteome</keyword>
<feature type="domain" description="Luciferase-like" evidence="5">
    <location>
        <begin position="9"/>
        <end position="241"/>
    </location>
</feature>
<evidence type="ECO:0000259" key="5">
    <source>
        <dbReference type="Pfam" id="PF00296"/>
    </source>
</evidence>
<dbReference type="GO" id="GO:0046306">
    <property type="term" value="P:alkanesulfonate catabolic process"/>
    <property type="evidence" value="ECO:0007669"/>
    <property type="project" value="TreeGrafter"/>
</dbReference>
<dbReference type="InterPro" id="IPR036661">
    <property type="entry name" value="Luciferase-like_sf"/>
</dbReference>
<dbReference type="PANTHER" id="PTHR42847">
    <property type="entry name" value="ALKANESULFONATE MONOOXYGENASE"/>
    <property type="match status" value="1"/>
</dbReference>
<evidence type="ECO:0000256" key="2">
    <source>
        <dbReference type="ARBA" id="ARBA00022643"/>
    </source>
</evidence>
<evidence type="ECO:0000313" key="6">
    <source>
        <dbReference type="EMBL" id="MBD0414061.1"/>
    </source>
</evidence>
<name>A0A8J6PTP4_9HYPH</name>
<dbReference type="GO" id="GO:0008726">
    <property type="term" value="F:alkanesulfonate monooxygenase activity"/>
    <property type="evidence" value="ECO:0007669"/>
    <property type="project" value="TreeGrafter"/>
</dbReference>
<dbReference type="InterPro" id="IPR050172">
    <property type="entry name" value="SsuD_RutA_monooxygenase"/>
</dbReference>
<proteinExistence type="predicted"/>
<dbReference type="Proteomes" id="UP000643405">
    <property type="component" value="Unassembled WGS sequence"/>
</dbReference>
<dbReference type="RefSeq" id="WP_188163444.1">
    <property type="nucleotide sequence ID" value="NZ_JACVVX010000001.1"/>
</dbReference>
<dbReference type="EMBL" id="JACVVX010000001">
    <property type="protein sequence ID" value="MBD0414061.1"/>
    <property type="molecule type" value="Genomic_DNA"/>
</dbReference>
<keyword evidence="1" id="KW-0285">Flavoprotein</keyword>
<keyword evidence="2" id="KW-0288">FMN</keyword>
<dbReference type="SUPFAM" id="SSF51679">
    <property type="entry name" value="Bacterial luciferase-like"/>
    <property type="match status" value="1"/>
</dbReference>
<dbReference type="Gene3D" id="3.20.20.30">
    <property type="entry name" value="Luciferase-like domain"/>
    <property type="match status" value="1"/>
</dbReference>
<dbReference type="AlphaFoldDB" id="A0A8J6PTP4"/>
<dbReference type="PANTHER" id="PTHR42847:SF9">
    <property type="entry name" value="BLL6451 PROTEIN"/>
    <property type="match status" value="1"/>
</dbReference>
<accession>A0A8J6PTP4</accession>
<sequence>MPVEFTFVPQGQEAETASSASGAFFFDPAAARITLSRAAAAGFHQVLIDDRVGVLGNIDLAGTVCRLAHPLGVVLTHWAGALSPVVAANTLAELAAKLGGNLSLRILGDGGEEGEADEAAPLRHAAAWQRTDEYLTLLRQLWSNASPIDHEGRFYSVQGGALDKRIAQPLDMPIWMSGLSGTALHVAGRHADMFELSVGSITDSKLLIERVREAGARHGRAGKIGFALRIHVSDRKLVAEQGSQAAAGRSALSLLPYIDAGVSEFMVSGLSGEASFERFSQWIAPLQRSWRPERPAKTSTTLLSAVRLRL</sequence>
<evidence type="ECO:0000256" key="3">
    <source>
        <dbReference type="ARBA" id="ARBA00023002"/>
    </source>
</evidence>
<protein>
    <submittedName>
        <fullName evidence="6">LLM class flavin-dependent oxidoreductase</fullName>
    </submittedName>
</protein>
<keyword evidence="4" id="KW-0503">Monooxygenase</keyword>